<dbReference type="InterPro" id="IPR036249">
    <property type="entry name" value="Thioredoxin-like_sf"/>
</dbReference>
<evidence type="ECO:0000313" key="2">
    <source>
        <dbReference type="EMBL" id="SDW19921.1"/>
    </source>
</evidence>
<dbReference type="PANTHER" id="PTHR30041:SF8">
    <property type="entry name" value="PROTEIN YFFB"/>
    <property type="match status" value="1"/>
</dbReference>
<dbReference type="Proteomes" id="UP000182589">
    <property type="component" value="Unassembled WGS sequence"/>
</dbReference>
<dbReference type="InterPro" id="IPR006660">
    <property type="entry name" value="Arsenate_reductase-like"/>
</dbReference>
<dbReference type="CDD" id="cd02977">
    <property type="entry name" value="ArsC_family"/>
    <property type="match status" value="1"/>
</dbReference>
<dbReference type="PROSITE" id="PS51353">
    <property type="entry name" value="ARSC"/>
    <property type="match status" value="1"/>
</dbReference>
<dbReference type="SUPFAM" id="SSF52833">
    <property type="entry name" value="Thioredoxin-like"/>
    <property type="match status" value="1"/>
</dbReference>
<protein>
    <submittedName>
        <fullName evidence="2">Arsenate reductase</fullName>
    </submittedName>
</protein>
<reference evidence="3" key="1">
    <citation type="submission" date="2016-10" db="EMBL/GenBank/DDBJ databases">
        <authorList>
            <person name="Varghese N."/>
        </authorList>
    </citation>
    <scope>NUCLEOTIDE SEQUENCE [LARGE SCALE GENOMIC DNA]</scope>
    <source>
        <strain evidence="3">DSM 12489</strain>
    </source>
</reference>
<dbReference type="Pfam" id="PF03960">
    <property type="entry name" value="ArsC"/>
    <property type="match status" value="1"/>
</dbReference>
<dbReference type="STRING" id="89784.SAMN04489725_10335"/>
<dbReference type="EMBL" id="FNOJ01000003">
    <property type="protein sequence ID" value="SDW19921.1"/>
    <property type="molecule type" value="Genomic_DNA"/>
</dbReference>
<dbReference type="Gene3D" id="3.40.30.10">
    <property type="entry name" value="Glutaredoxin"/>
    <property type="match status" value="1"/>
</dbReference>
<comment type="similarity">
    <text evidence="1">Belongs to the ArsC family.</text>
</comment>
<dbReference type="PANTHER" id="PTHR30041">
    <property type="entry name" value="ARSENATE REDUCTASE"/>
    <property type="match status" value="1"/>
</dbReference>
<evidence type="ECO:0000256" key="1">
    <source>
        <dbReference type="PROSITE-ProRule" id="PRU01282"/>
    </source>
</evidence>
<dbReference type="InterPro" id="IPR006504">
    <property type="entry name" value="Tscrpt_reg_Spx/MgsR"/>
</dbReference>
<gene>
    <name evidence="2" type="ORF">SAMN04489725_10335</name>
</gene>
<dbReference type="RefSeq" id="WP_244885090.1">
    <property type="nucleotide sequence ID" value="NZ_FNOJ01000003.1"/>
</dbReference>
<organism evidence="2 3">
    <name type="scientific">Alicyclobacillus hesperidum</name>
    <dbReference type="NCBI Taxonomy" id="89784"/>
    <lineage>
        <taxon>Bacteria</taxon>
        <taxon>Bacillati</taxon>
        <taxon>Bacillota</taxon>
        <taxon>Bacilli</taxon>
        <taxon>Bacillales</taxon>
        <taxon>Alicyclobacillaceae</taxon>
        <taxon>Alicyclobacillus</taxon>
    </lineage>
</organism>
<dbReference type="NCBIfam" id="TIGR01617">
    <property type="entry name" value="arsC_related"/>
    <property type="match status" value="1"/>
</dbReference>
<keyword evidence="3" id="KW-1185">Reference proteome</keyword>
<proteinExistence type="inferred from homology"/>
<evidence type="ECO:0000313" key="3">
    <source>
        <dbReference type="Proteomes" id="UP000182589"/>
    </source>
</evidence>
<accession>A0A1H2RKH4</accession>
<dbReference type="AlphaFoldDB" id="A0A1H2RKH4"/>
<name>A0A1H2RKH4_9BACL</name>
<sequence>MSLLQLYGYARCSTCREAKRTLTEAGADVQFHDIVASPPDATTIRRWLQCSGRPIEDFVNTRGTVYRQRDLKRAQFSEDEWIMELTRDGRLLKRPILETPDGEVYVGYHEGAYRRIAMGGGD</sequence>